<feature type="transmembrane region" description="Helical" evidence="6">
    <location>
        <begin position="41"/>
        <end position="66"/>
    </location>
</feature>
<dbReference type="InterPro" id="IPR001123">
    <property type="entry name" value="LeuE-type"/>
</dbReference>
<protein>
    <submittedName>
        <fullName evidence="7">Putative threonine efflux protein</fullName>
    </submittedName>
</protein>
<feature type="transmembrane region" description="Helical" evidence="6">
    <location>
        <begin position="148"/>
        <end position="171"/>
    </location>
</feature>
<evidence type="ECO:0000256" key="3">
    <source>
        <dbReference type="ARBA" id="ARBA00022692"/>
    </source>
</evidence>
<feature type="transmembrane region" description="Helical" evidence="6">
    <location>
        <begin position="116"/>
        <end position="136"/>
    </location>
</feature>
<sequence>MNDIVNYWGFLAACILLNLTPGSDTIYILTRTIAEGKKAGLMSSFGILTGFFVHILAVSVGLAQIIAHSPTLFAVLKYAGAGYLGWLGIKMWKQPFLVHQVNLDKLSLWQIYRQGLITNLLNPKVILFFLALLPQFVATNVENTFLPFFLLGLTSLSTTTIWVIILVLAAYPLGNLLRSNPKIGASMNKICGAIFIALAIKIGLE</sequence>
<feature type="transmembrane region" description="Helical" evidence="6">
    <location>
        <begin position="6"/>
        <end position="29"/>
    </location>
</feature>
<dbReference type="Proteomes" id="UP000254253">
    <property type="component" value="Unassembled WGS sequence"/>
</dbReference>
<evidence type="ECO:0000256" key="6">
    <source>
        <dbReference type="SAM" id="Phobius"/>
    </source>
</evidence>
<dbReference type="GO" id="GO:0005886">
    <property type="term" value="C:plasma membrane"/>
    <property type="evidence" value="ECO:0007669"/>
    <property type="project" value="UniProtKB-SubCell"/>
</dbReference>
<dbReference type="GO" id="GO:0015171">
    <property type="term" value="F:amino acid transmembrane transporter activity"/>
    <property type="evidence" value="ECO:0007669"/>
    <property type="project" value="TreeGrafter"/>
</dbReference>
<evidence type="ECO:0000256" key="4">
    <source>
        <dbReference type="ARBA" id="ARBA00022989"/>
    </source>
</evidence>
<gene>
    <name evidence="7" type="primary">leuE</name>
    <name evidence="7" type="ORF">NCTC4191_00255</name>
</gene>
<keyword evidence="5 6" id="KW-0472">Membrane</keyword>
<evidence type="ECO:0000313" key="7">
    <source>
        <dbReference type="EMBL" id="SUT90292.1"/>
    </source>
</evidence>
<evidence type="ECO:0000256" key="2">
    <source>
        <dbReference type="ARBA" id="ARBA00022475"/>
    </source>
</evidence>
<comment type="subcellular location">
    <subcellularLocation>
        <location evidence="1">Cell membrane</location>
        <topology evidence="1">Multi-pass membrane protein</topology>
    </subcellularLocation>
</comment>
<dbReference type="RefSeq" id="WP_115589606.1">
    <property type="nucleotide sequence ID" value="NZ_UFRN01000002.1"/>
</dbReference>
<organism evidence="7 8">
    <name type="scientific">Actinobacillus lignieresii</name>
    <dbReference type="NCBI Taxonomy" id="720"/>
    <lineage>
        <taxon>Bacteria</taxon>
        <taxon>Pseudomonadati</taxon>
        <taxon>Pseudomonadota</taxon>
        <taxon>Gammaproteobacteria</taxon>
        <taxon>Pasteurellales</taxon>
        <taxon>Pasteurellaceae</taxon>
        <taxon>Actinobacillus</taxon>
    </lineage>
</organism>
<evidence type="ECO:0000256" key="1">
    <source>
        <dbReference type="ARBA" id="ARBA00004651"/>
    </source>
</evidence>
<feature type="transmembrane region" description="Helical" evidence="6">
    <location>
        <begin position="72"/>
        <end position="89"/>
    </location>
</feature>
<evidence type="ECO:0000256" key="5">
    <source>
        <dbReference type="ARBA" id="ARBA00023136"/>
    </source>
</evidence>
<dbReference type="EMBL" id="UFRN01000002">
    <property type="protein sequence ID" value="SUT90292.1"/>
    <property type="molecule type" value="Genomic_DNA"/>
</dbReference>
<dbReference type="Pfam" id="PF01810">
    <property type="entry name" value="LysE"/>
    <property type="match status" value="1"/>
</dbReference>
<proteinExistence type="predicted"/>
<keyword evidence="8" id="KW-1185">Reference proteome</keyword>
<accession>A0A380TS56</accession>
<dbReference type="PANTHER" id="PTHR30086">
    <property type="entry name" value="ARGININE EXPORTER PROTEIN ARGO"/>
    <property type="match status" value="1"/>
</dbReference>
<keyword evidence="3 6" id="KW-0812">Transmembrane</keyword>
<dbReference type="AlphaFoldDB" id="A0A380TS56"/>
<keyword evidence="2" id="KW-1003">Cell membrane</keyword>
<dbReference type="PIRSF" id="PIRSF006324">
    <property type="entry name" value="LeuE"/>
    <property type="match status" value="1"/>
</dbReference>
<name>A0A380TS56_ACTLI</name>
<keyword evidence="4 6" id="KW-1133">Transmembrane helix</keyword>
<dbReference type="PANTHER" id="PTHR30086:SF20">
    <property type="entry name" value="ARGININE EXPORTER PROTEIN ARGO-RELATED"/>
    <property type="match status" value="1"/>
</dbReference>
<feature type="transmembrane region" description="Helical" evidence="6">
    <location>
        <begin position="183"/>
        <end position="204"/>
    </location>
</feature>
<reference evidence="7 8" key="1">
    <citation type="submission" date="2018-06" db="EMBL/GenBank/DDBJ databases">
        <authorList>
            <consortium name="Pathogen Informatics"/>
            <person name="Doyle S."/>
        </authorList>
    </citation>
    <scope>NUCLEOTIDE SEQUENCE [LARGE SCALE GENOMIC DNA]</scope>
    <source>
        <strain evidence="7 8">NCTC4191</strain>
    </source>
</reference>
<evidence type="ECO:0000313" key="8">
    <source>
        <dbReference type="Proteomes" id="UP000254253"/>
    </source>
</evidence>